<dbReference type="OrthoDB" id="10250354at2759"/>
<accession>A0A067JWR5</accession>
<proteinExistence type="predicted"/>
<dbReference type="Pfam" id="PF11926">
    <property type="entry name" value="DUF3444"/>
    <property type="match status" value="2"/>
</dbReference>
<dbReference type="SUPFAM" id="SSF46565">
    <property type="entry name" value="Chaperone J-domain"/>
    <property type="match status" value="1"/>
</dbReference>
<dbReference type="Gene3D" id="1.10.287.110">
    <property type="entry name" value="DnaJ domain"/>
    <property type="match status" value="1"/>
</dbReference>
<dbReference type="InterPro" id="IPR024593">
    <property type="entry name" value="DUF3444"/>
</dbReference>
<feature type="region of interest" description="Disordered" evidence="1">
    <location>
        <begin position="160"/>
        <end position="183"/>
    </location>
</feature>
<feature type="compositionally biased region" description="Low complexity" evidence="1">
    <location>
        <begin position="170"/>
        <end position="183"/>
    </location>
</feature>
<evidence type="ECO:0000259" key="2">
    <source>
        <dbReference type="PROSITE" id="PS50076"/>
    </source>
</evidence>
<evidence type="ECO:0000313" key="3">
    <source>
        <dbReference type="EMBL" id="KDP23994.1"/>
    </source>
</evidence>
<feature type="compositionally biased region" description="Polar residues" evidence="1">
    <location>
        <begin position="229"/>
        <end position="240"/>
    </location>
</feature>
<name>A0A067JWR5_JATCU</name>
<dbReference type="PANTHER" id="PTHR45089:SF24">
    <property type="entry name" value="DNAJ HEAT SHOCK N-TERMINAL DOMAIN-CONTAINING PROTEIN"/>
    <property type="match status" value="1"/>
</dbReference>
<dbReference type="InterPro" id="IPR036869">
    <property type="entry name" value="J_dom_sf"/>
</dbReference>
<reference evidence="3 4" key="1">
    <citation type="journal article" date="2014" name="PLoS ONE">
        <title>Global Analysis of Gene Expression Profiles in Physic Nut (Jatropha curcas L.) Seedlings Exposed to Salt Stress.</title>
        <authorList>
            <person name="Zhang L."/>
            <person name="Zhang C."/>
            <person name="Wu P."/>
            <person name="Chen Y."/>
            <person name="Li M."/>
            <person name="Jiang H."/>
            <person name="Wu G."/>
        </authorList>
    </citation>
    <scope>NUCLEOTIDE SEQUENCE [LARGE SCALE GENOMIC DNA]</scope>
    <source>
        <strain evidence="4">cv. GZQX0401</strain>
        <tissue evidence="3">Young leaves</tissue>
    </source>
</reference>
<feature type="compositionally biased region" description="Basic and acidic residues" evidence="1">
    <location>
        <begin position="395"/>
        <end position="423"/>
    </location>
</feature>
<dbReference type="AlphaFoldDB" id="A0A067JWR5"/>
<dbReference type="SMART" id="SM00271">
    <property type="entry name" value="DnaJ"/>
    <property type="match status" value="1"/>
</dbReference>
<dbReference type="PRINTS" id="PR00625">
    <property type="entry name" value="JDOMAIN"/>
</dbReference>
<dbReference type="PANTHER" id="PTHR45089">
    <property type="entry name" value="DNAJ HEAT SHOCK AMINO-TERMINAL DOMAIN PROTEIN-RELATED"/>
    <property type="match status" value="1"/>
</dbReference>
<dbReference type="CDD" id="cd06257">
    <property type="entry name" value="DnaJ"/>
    <property type="match status" value="1"/>
</dbReference>
<dbReference type="STRING" id="180498.A0A067JWR5"/>
<evidence type="ECO:0000313" key="4">
    <source>
        <dbReference type="Proteomes" id="UP000027138"/>
    </source>
</evidence>
<dbReference type="InterPro" id="IPR001623">
    <property type="entry name" value="DnaJ_domain"/>
</dbReference>
<feature type="compositionally biased region" description="Acidic residues" evidence="1">
    <location>
        <begin position="299"/>
        <end position="315"/>
    </location>
</feature>
<feature type="compositionally biased region" description="Polar residues" evidence="1">
    <location>
        <begin position="160"/>
        <end position="169"/>
    </location>
</feature>
<protein>
    <recommendedName>
        <fullName evidence="2">J domain-containing protein</fullName>
    </recommendedName>
</protein>
<dbReference type="EMBL" id="KK915158">
    <property type="protein sequence ID" value="KDP23994.1"/>
    <property type="molecule type" value="Genomic_DNA"/>
</dbReference>
<dbReference type="Pfam" id="PF00226">
    <property type="entry name" value="DnaJ"/>
    <property type="match status" value="1"/>
</dbReference>
<sequence>MECNKEEAIRAKGIAESKMQNKDFHGAHKIALKAQQLYNDLENISQMLMVCDVHCAADKKLFGNEMDWYAILQIEQTADEATIKKQYRKFALLLHPDKNKFPGAEAAFKLIGEAQRVLLDRGKRSLHDIKRKAPTSKPAPPYRPQQRAAYTSSIGVQNNSRNNFMGFNPQQQHMQQSDQQGSSNGRATFWTACPYCNVKYQYYVEIKNKSLICQTCTKPFIAHERSVQGAPTGTNFSQSAFPPRKDVPNNSFSKVELNRQGKSSAEQPKMDFFQKKGCNSEFASQKANGKRRRKKDAESSESCDSDSSIDSEDGDFNAGVNSKSFGEFRRRSDRHKRNVSYKENLSDDEDSTTHPKRAKGSGSFCSTEEDCRNGTKDDFIEPNKHSGSASCAKGHNGEKQKAGPKSSLEENGHKKINEVHIDSASDSSSKSTSVPELHEYPDPDFNDFDKIRNDRCFSIGQIWAVYDTLDAMPRFYARIRKVFSPGFKLRVTWLEPDPDDDDGIEWVSEDLPASCGKFRHGHSENTEDRLMFSHKIDWEKGSQKDTYKIFPRKGEIWAVFKNWDIRWKSDVDPNRKFEYEFVEILSEYTEDVGASGAYLGKVKGYVSLFCRIRKEGKDKFQIPPGELFRFSHMIPSFKLTGEERQGVPKGSFELDPASLSQNIEEIAVAEDMAVDIGKTHADSTGSKSSDKVKFNVESEGRTAAQQASDIKCEVANDDHSVPSTSTPEALEIPEPEFFDFNAEKSFEKFQAGQIWSLYSNEDGLPKYYGQITKSGTSQDFKLQLKRLVPCALPNDVIQWQDKDMPICCGRFRTKKGESQPYTSAVSFSHQLSAEPVGKKNEYTIFPRKGQVWALYRNWSAEIKHYELNECKYDVVEVQEENDLVIKVSLLEKVEGFNSVFKAQLEDGSAVTMEVLRVELLRFSHQIPAFRLTEERGGSLRGFWELDPAALPVHYFAT</sequence>
<feature type="domain" description="J" evidence="2">
    <location>
        <begin position="67"/>
        <end position="131"/>
    </location>
</feature>
<feature type="region of interest" description="Disordered" evidence="1">
    <location>
        <begin position="283"/>
        <end position="444"/>
    </location>
</feature>
<feature type="region of interest" description="Disordered" evidence="1">
    <location>
        <begin position="228"/>
        <end position="269"/>
    </location>
</feature>
<gene>
    <name evidence="3" type="ORF">JCGZ_25382</name>
</gene>
<dbReference type="PROSITE" id="PS50076">
    <property type="entry name" value="DNAJ_2"/>
    <property type="match status" value="1"/>
</dbReference>
<evidence type="ECO:0000256" key="1">
    <source>
        <dbReference type="SAM" id="MobiDB-lite"/>
    </source>
</evidence>
<feature type="compositionally biased region" description="Basic and acidic residues" evidence="1">
    <location>
        <begin position="369"/>
        <end position="384"/>
    </location>
</feature>
<feature type="compositionally biased region" description="Low complexity" evidence="1">
    <location>
        <begin position="424"/>
        <end position="433"/>
    </location>
</feature>
<keyword evidence="4" id="KW-1185">Reference proteome</keyword>
<dbReference type="Proteomes" id="UP000027138">
    <property type="component" value="Unassembled WGS sequence"/>
</dbReference>
<dbReference type="KEGG" id="jcu:105647118"/>
<organism evidence="3 4">
    <name type="scientific">Jatropha curcas</name>
    <name type="common">Barbados nut</name>
    <dbReference type="NCBI Taxonomy" id="180498"/>
    <lineage>
        <taxon>Eukaryota</taxon>
        <taxon>Viridiplantae</taxon>
        <taxon>Streptophyta</taxon>
        <taxon>Embryophyta</taxon>
        <taxon>Tracheophyta</taxon>
        <taxon>Spermatophyta</taxon>
        <taxon>Magnoliopsida</taxon>
        <taxon>eudicotyledons</taxon>
        <taxon>Gunneridae</taxon>
        <taxon>Pentapetalae</taxon>
        <taxon>rosids</taxon>
        <taxon>fabids</taxon>
        <taxon>Malpighiales</taxon>
        <taxon>Euphorbiaceae</taxon>
        <taxon>Crotonoideae</taxon>
        <taxon>Jatropheae</taxon>
        <taxon>Jatropha</taxon>
    </lineage>
</organism>